<keyword evidence="2" id="KW-1185">Reference proteome</keyword>
<gene>
    <name evidence="1" type="ORF">Pint_23032</name>
</gene>
<reference evidence="2" key="1">
    <citation type="journal article" date="2023" name="G3 (Bethesda)">
        <title>Genome assembly and association tests identify interacting loci associated with vigor, precocity, and sex in interspecific pistachio rootstocks.</title>
        <authorList>
            <person name="Palmer W."/>
            <person name="Jacygrad E."/>
            <person name="Sagayaradj S."/>
            <person name="Cavanaugh K."/>
            <person name="Han R."/>
            <person name="Bertier L."/>
            <person name="Beede B."/>
            <person name="Kafkas S."/>
            <person name="Golino D."/>
            <person name="Preece J."/>
            <person name="Michelmore R."/>
        </authorList>
    </citation>
    <scope>NUCLEOTIDE SEQUENCE [LARGE SCALE GENOMIC DNA]</scope>
</reference>
<sequence length="137" mass="14750">MAKIDNSAKKGSEIEDVGRWSNGSDGGNLVMECLAVGLVTLTKAAMNKGMSNYVYVVYSTGFGTTFILLPATFIYYRKRGCRLLTASIICRIFFLALIASSLQICSFAGIRYSSPVLGAVIADLTPAFAFILAIISR</sequence>
<evidence type="ECO:0000313" key="1">
    <source>
        <dbReference type="EMBL" id="KAJ0038935.1"/>
    </source>
</evidence>
<accession>A0ACC0YNK0</accession>
<dbReference type="Proteomes" id="UP001163603">
    <property type="component" value="Chromosome 6"/>
</dbReference>
<evidence type="ECO:0000313" key="2">
    <source>
        <dbReference type="Proteomes" id="UP001163603"/>
    </source>
</evidence>
<comment type="caution">
    <text evidence="1">The sequence shown here is derived from an EMBL/GenBank/DDBJ whole genome shotgun (WGS) entry which is preliminary data.</text>
</comment>
<proteinExistence type="predicted"/>
<organism evidence="1 2">
    <name type="scientific">Pistacia integerrima</name>
    <dbReference type="NCBI Taxonomy" id="434235"/>
    <lineage>
        <taxon>Eukaryota</taxon>
        <taxon>Viridiplantae</taxon>
        <taxon>Streptophyta</taxon>
        <taxon>Embryophyta</taxon>
        <taxon>Tracheophyta</taxon>
        <taxon>Spermatophyta</taxon>
        <taxon>Magnoliopsida</taxon>
        <taxon>eudicotyledons</taxon>
        <taxon>Gunneridae</taxon>
        <taxon>Pentapetalae</taxon>
        <taxon>rosids</taxon>
        <taxon>malvids</taxon>
        <taxon>Sapindales</taxon>
        <taxon>Anacardiaceae</taxon>
        <taxon>Pistacia</taxon>
    </lineage>
</organism>
<dbReference type="EMBL" id="CM047741">
    <property type="protein sequence ID" value="KAJ0038935.1"/>
    <property type="molecule type" value="Genomic_DNA"/>
</dbReference>
<name>A0ACC0YNK0_9ROSI</name>
<protein>
    <submittedName>
        <fullName evidence="1">Uncharacterized protein</fullName>
    </submittedName>
</protein>